<dbReference type="EMBL" id="VTDN01000002">
    <property type="protein sequence ID" value="MEB5475969.1"/>
    <property type="molecule type" value="Genomic_DNA"/>
</dbReference>
<evidence type="ECO:0000313" key="3">
    <source>
        <dbReference type="Proteomes" id="UP001339883"/>
    </source>
</evidence>
<name>A0ABU6DS63_9GAMM</name>
<evidence type="ECO:0008006" key="4">
    <source>
        <dbReference type="Google" id="ProtNLM"/>
    </source>
</evidence>
<accession>A0ABU6DS63</accession>
<keyword evidence="1" id="KW-0732">Signal</keyword>
<feature type="signal peptide" evidence="1">
    <location>
        <begin position="1"/>
        <end position="23"/>
    </location>
</feature>
<reference evidence="2 3" key="1">
    <citation type="submission" date="2019-08" db="EMBL/GenBank/DDBJ databases">
        <title>Five species of Acinetobacter isolated from floral nectar and animal pollinators.</title>
        <authorList>
            <person name="Hendry T.A."/>
        </authorList>
    </citation>
    <scope>NUCLEOTIDE SEQUENCE [LARGE SCALE GENOMIC DNA]</scope>
    <source>
        <strain evidence="2 3">MD18.27</strain>
    </source>
</reference>
<evidence type="ECO:0000313" key="2">
    <source>
        <dbReference type="EMBL" id="MEB5475969.1"/>
    </source>
</evidence>
<sequence>MKTKYLNSILLVVSILLVACSHKDEGLNEKTMTVIKFRELKEKGELVNKYNVIHFNDVMINAAQPQNLQNYTMHIVDKGSTGTTHVVIQTSKSDYEKYAKESTDASNKTFDIICKDINALDRDLDASKCSIYER</sequence>
<organism evidence="2 3">
    <name type="scientific">Acinetobacter pollinis</name>
    <dbReference type="NCBI Taxonomy" id="2605270"/>
    <lineage>
        <taxon>Bacteria</taxon>
        <taxon>Pseudomonadati</taxon>
        <taxon>Pseudomonadota</taxon>
        <taxon>Gammaproteobacteria</taxon>
        <taxon>Moraxellales</taxon>
        <taxon>Moraxellaceae</taxon>
        <taxon>Acinetobacter</taxon>
    </lineage>
</organism>
<evidence type="ECO:0000256" key="1">
    <source>
        <dbReference type="SAM" id="SignalP"/>
    </source>
</evidence>
<dbReference type="PROSITE" id="PS51257">
    <property type="entry name" value="PROKAR_LIPOPROTEIN"/>
    <property type="match status" value="1"/>
</dbReference>
<dbReference type="Proteomes" id="UP001339883">
    <property type="component" value="Unassembled WGS sequence"/>
</dbReference>
<comment type="caution">
    <text evidence="2">The sequence shown here is derived from an EMBL/GenBank/DDBJ whole genome shotgun (WGS) entry which is preliminary data.</text>
</comment>
<keyword evidence="3" id="KW-1185">Reference proteome</keyword>
<feature type="chain" id="PRO_5045805098" description="Lipoprotein" evidence="1">
    <location>
        <begin position="24"/>
        <end position="134"/>
    </location>
</feature>
<proteinExistence type="predicted"/>
<protein>
    <recommendedName>
        <fullName evidence="4">Lipoprotein</fullName>
    </recommendedName>
</protein>
<gene>
    <name evidence="2" type="ORF">I2F25_02665</name>
</gene>
<dbReference type="RefSeq" id="WP_325774546.1">
    <property type="nucleotide sequence ID" value="NZ_VTDN01000002.1"/>
</dbReference>